<feature type="region of interest" description="Disordered" evidence="1">
    <location>
        <begin position="955"/>
        <end position="1004"/>
    </location>
</feature>
<dbReference type="STRING" id="94208.A0A2S4KNY1"/>
<feature type="compositionally biased region" description="Polar residues" evidence="1">
    <location>
        <begin position="630"/>
        <end position="646"/>
    </location>
</feature>
<sequence>MASLRTGYGLPARPSDGYRPRRPEESGSRAGIPRSVNRPAAREAEIPQTSNPGSSPQPRPSSRVPRQSSVRRTGLPQPSSRLVSDSQPRSWGSANRTSSGDSKSHTQSGSYSSSSGRSYDDGFRLAQTSRSWKKSSVPPDAAAPRNDSVSTGPPSPKRQSQGSLNPGLGIQYDWDITQSPAPIQIAETVQIHKSAARPPIIYPELDRYRDFQRPEQSSDRPTIDVPYPLATHDLPPPTPASILFSGSSSQVSAITGSPSTRFSESPGPGAYSRDTTPTSMSSQSPVFVAPSRVNAPTRVRQISPALTRPPVTRRRAGSIPNTVDAISADPVGLAAVRESMTSSSSSSTLRDGDRSAKRDKRSDRRLPPPPPSPPPRKSSQKFHKNKDRDESPSATSREAKKPSLTARSLSKPSVSSQPQSPAPSKSGPPSRPSRDGTPDMQSQLFNPIPIIQSNLLWASRSPERRGSEPAAIRSLPGSTASMSQTKKNASTSHLTGGQETSSTTGATADATKPGSPEISRPSHKASPKVGSSFNTRFPFFGRRKTASESLGADKSEAKKQLTRKGPVAGTGHEGYGRIGAVRRRSGSGSNFGRSLPEPQSSQDSLASSDSFLADRVNPVIIAGGEVVENRNASTELGRVDSNQSISYGRPSTESKASSGSSSTSRNASRTTLWPSALPRGPHGSPNSRRPSDGSGTDGVRIESTLAFRRSVQRLRSSPDSPLILPQPIITHGRAPSSSPMTSFDTSILSDESHTELQQEMSHGSNDYYPGPKKLQKRARSPRKWNLFSRSQSRSNTKEKSEKIQATVTVVDKKPVAFYAMMDSTEQDGGEPMDVQEVLRNADVYSHSPKPISTSESRTSEFRSPEKPQAVANPKAYPQQSTVREASNVPTQPTARPQDYPTPGGASGSGRPSRLPQVGRIPRVVKHRHENVSPQSFPQPFRASLHLPPKVTTNVYDPESIAKGSTPPKPSTPVPDLTLEGPLADSGINCPSDQDSTANLSPEVTRGEREFLAFPLRKNSDGTIGTSSSSSGGMHAFAGATAVIPKPDDPPAEDEVWDEYNDLLGGYNAKAPRSATSSKGVPFHLETYHTRLSKEISIESPIIAADSRKTSTHSKAPTHSTSYSADMTERIRTAFQPHPSPSTPFSVSDVVSSYGKRNNGDNVENATNLAAKRNSSSSGKTVFSDCSATSSDDGSPLAQVNLRVGSMTVSKWLTFGHVLFSDIRHELAPVKSSLMRHSILVIDGLGNDDWSFYAAETYPAASFYNLSPRAPLPTEAQSSPTGFPLSPQNHHQVQYLSHLDKFPFTPQSFDCMVYRFPVAAPESHYRNIVSEARRVLRPGAYIELSILDVDLNNMGNCGRRTVRRLKENINDKTADTSLASTADLIVRLLGKAGFSSIKAARVGVPVASSITRSDSNKAERKEATEKKKDVPSLADMMSDNSPTADESITKIVTRVGRWWYTRCYESAAGATDESVWADKALVSECEGLGTSLKLMVCCARAPDRITSF</sequence>
<feature type="region of interest" description="Disordered" evidence="1">
    <location>
        <begin position="1"/>
        <end position="175"/>
    </location>
</feature>
<feature type="region of interest" description="Disordered" evidence="1">
    <location>
        <begin position="1410"/>
        <end position="1442"/>
    </location>
</feature>
<feature type="compositionally biased region" description="Low complexity" evidence="1">
    <location>
        <begin position="586"/>
        <end position="609"/>
    </location>
</feature>
<dbReference type="SUPFAM" id="SSF53335">
    <property type="entry name" value="S-adenosyl-L-methionine-dependent methyltransferases"/>
    <property type="match status" value="1"/>
</dbReference>
<feature type="compositionally biased region" description="Polar residues" evidence="1">
    <location>
        <begin position="476"/>
        <end position="499"/>
    </location>
</feature>
<keyword evidence="3" id="KW-1185">Reference proteome</keyword>
<feature type="compositionally biased region" description="Polar residues" evidence="1">
    <location>
        <begin position="273"/>
        <end position="285"/>
    </location>
</feature>
<evidence type="ECO:0000313" key="2">
    <source>
        <dbReference type="EMBL" id="POR31889.1"/>
    </source>
</evidence>
<feature type="compositionally biased region" description="Polar residues" evidence="1">
    <location>
        <begin position="735"/>
        <end position="749"/>
    </location>
</feature>
<feature type="region of interest" description="Disordered" evidence="1">
    <location>
        <begin position="623"/>
        <end position="803"/>
    </location>
</feature>
<feature type="compositionally biased region" description="Polar residues" evidence="1">
    <location>
        <begin position="439"/>
        <end position="456"/>
    </location>
</feature>
<feature type="compositionally biased region" description="Low complexity" evidence="1">
    <location>
        <begin position="651"/>
        <end position="671"/>
    </location>
</feature>
<dbReference type="OrthoDB" id="5382952at2759"/>
<gene>
    <name evidence="2" type="ORF">TPAR_07909</name>
</gene>
<feature type="region of interest" description="Disordered" evidence="1">
    <location>
        <begin position="823"/>
        <end position="916"/>
    </location>
</feature>
<feature type="compositionally biased region" description="Pro residues" evidence="1">
    <location>
        <begin position="367"/>
        <end position="376"/>
    </location>
</feature>
<feature type="compositionally biased region" description="Basic and acidic residues" evidence="1">
    <location>
        <begin position="350"/>
        <end position="366"/>
    </location>
</feature>
<dbReference type="InterPro" id="IPR029063">
    <property type="entry name" value="SAM-dependent_MTases_sf"/>
</dbReference>
<feature type="compositionally biased region" description="Basic and acidic residues" evidence="1">
    <location>
        <begin position="16"/>
        <end position="27"/>
    </location>
</feature>
<proteinExistence type="predicted"/>
<feature type="region of interest" description="Disordered" evidence="1">
    <location>
        <begin position="193"/>
        <end position="609"/>
    </location>
</feature>
<reference evidence="2 3" key="1">
    <citation type="submission" date="2018-01" db="EMBL/GenBank/DDBJ databases">
        <title>Harnessing the power of phylogenomics to disentangle the directionality and signatures of interkingdom host jumping in the parasitic fungal genus Tolypocladium.</title>
        <authorList>
            <person name="Quandt C.A."/>
            <person name="Patterson W."/>
            <person name="Spatafora J.W."/>
        </authorList>
    </citation>
    <scope>NUCLEOTIDE SEQUENCE [LARGE SCALE GENOMIC DNA]</scope>
    <source>
        <strain evidence="2 3">NRBC 100945</strain>
    </source>
</reference>
<evidence type="ECO:0008006" key="4">
    <source>
        <dbReference type="Google" id="ProtNLM"/>
    </source>
</evidence>
<feature type="compositionally biased region" description="Low complexity" evidence="1">
    <location>
        <begin position="900"/>
        <end position="915"/>
    </location>
</feature>
<feature type="compositionally biased region" description="Basic and acidic residues" evidence="1">
    <location>
        <begin position="1413"/>
        <end position="1429"/>
    </location>
</feature>
<feature type="compositionally biased region" description="Polar residues" evidence="1">
    <location>
        <begin position="877"/>
        <end position="894"/>
    </location>
</feature>
<feature type="compositionally biased region" description="Polar residues" evidence="1">
    <location>
        <begin position="988"/>
        <end position="1001"/>
    </location>
</feature>
<comment type="caution">
    <text evidence="2">The sequence shown here is derived from an EMBL/GenBank/DDBJ whole genome shotgun (WGS) entry which is preliminary data.</text>
</comment>
<organism evidence="2 3">
    <name type="scientific">Tolypocladium paradoxum</name>
    <dbReference type="NCBI Taxonomy" id="94208"/>
    <lineage>
        <taxon>Eukaryota</taxon>
        <taxon>Fungi</taxon>
        <taxon>Dikarya</taxon>
        <taxon>Ascomycota</taxon>
        <taxon>Pezizomycotina</taxon>
        <taxon>Sordariomycetes</taxon>
        <taxon>Hypocreomycetidae</taxon>
        <taxon>Hypocreales</taxon>
        <taxon>Ophiocordycipitaceae</taxon>
        <taxon>Tolypocladium</taxon>
    </lineage>
</organism>
<dbReference type="EMBL" id="PKSG01000967">
    <property type="protein sequence ID" value="POR31889.1"/>
    <property type="molecule type" value="Genomic_DNA"/>
</dbReference>
<evidence type="ECO:0000313" key="3">
    <source>
        <dbReference type="Proteomes" id="UP000237481"/>
    </source>
</evidence>
<feature type="compositionally biased region" description="Basic residues" evidence="1">
    <location>
        <begin position="773"/>
        <end position="782"/>
    </location>
</feature>
<feature type="compositionally biased region" description="Low complexity" evidence="1">
    <location>
        <begin position="339"/>
        <end position="348"/>
    </location>
</feature>
<evidence type="ECO:0000256" key="1">
    <source>
        <dbReference type="SAM" id="MobiDB-lite"/>
    </source>
</evidence>
<feature type="compositionally biased region" description="Basic and acidic residues" evidence="1">
    <location>
        <begin position="204"/>
        <end position="222"/>
    </location>
</feature>
<feature type="compositionally biased region" description="Low complexity" evidence="1">
    <location>
        <begin position="105"/>
        <end position="117"/>
    </location>
</feature>
<feature type="compositionally biased region" description="Basic and acidic residues" evidence="1">
    <location>
        <begin position="386"/>
        <end position="401"/>
    </location>
</feature>
<feature type="compositionally biased region" description="Low complexity" evidence="1">
    <location>
        <begin position="54"/>
        <end position="72"/>
    </location>
</feature>
<protein>
    <recommendedName>
        <fullName evidence="4">Methyltransferase type 11 domain-containing protein</fullName>
    </recommendedName>
</protein>
<feature type="compositionally biased region" description="Polar residues" evidence="1">
    <location>
        <begin position="147"/>
        <end position="164"/>
    </location>
</feature>
<accession>A0A2S4KNY1</accession>
<feature type="compositionally biased region" description="Low complexity" evidence="1">
    <location>
        <begin position="500"/>
        <end position="511"/>
    </location>
</feature>
<dbReference type="Gene3D" id="3.40.50.150">
    <property type="entry name" value="Vaccinia Virus protein VP39"/>
    <property type="match status" value="1"/>
</dbReference>
<feature type="compositionally biased region" description="Low complexity" evidence="1">
    <location>
        <begin position="408"/>
        <end position="428"/>
    </location>
</feature>
<name>A0A2S4KNY1_9HYPO</name>
<dbReference type="Proteomes" id="UP000237481">
    <property type="component" value="Unassembled WGS sequence"/>
</dbReference>
<feature type="compositionally biased region" description="Polar residues" evidence="1">
    <location>
        <begin position="76"/>
        <end position="101"/>
    </location>
</feature>
<feature type="compositionally biased region" description="Polar residues" evidence="1">
    <location>
        <begin position="244"/>
        <end position="263"/>
    </location>
</feature>